<accession>A0A0H4HYR6</accession>
<dbReference type="Pfam" id="PF13561">
    <property type="entry name" value="adh_short_C2"/>
    <property type="match status" value="1"/>
</dbReference>
<dbReference type="NCBIfam" id="NF006110">
    <property type="entry name" value="PRK08261.1"/>
    <property type="match status" value="1"/>
</dbReference>
<sequence>MSDLYFKLMNTSLGQTAANTLGLPAPVPLQRLKRVDQPFIEGDVLLGAAVGGKLISEVGRVLGASAAKLYHASGDKRLVDSARAENRSKPKVLPLSKPGHFSALVFDASGIKTPEELSAMYQFFHSSLKGLAQHGRVLVLGEPVKNCRKPAHAAAQQALEGFIRSVAKEIGNKGATANLLRVATGAQNNLNSSLRFFLSAKSAYVSGQIAQIDKSTEAALTNPVAPLTGKLALVTGAARGIGLAIAQTLSRDGATVIGVDLPAARQELHQQMQSLKGHALALDITEADTPQVIATFIEQLGGLDLLIHNAGLTLDKTLGNMPEQSWNAAISVNLTAAMAITERIQRHELLHANGRIVCLSSVSGIAGNRGQSNYAAAKSGLIGYVQAEARQLKNGTTINAVAPGFIETNMTDAMPIAVREAGRRINSLLQGGQPVDVAETVSWLCSPGSGGLNGNVVRVCGQSLLGA</sequence>
<dbReference type="PANTHER" id="PTHR42760">
    <property type="entry name" value="SHORT-CHAIN DEHYDROGENASES/REDUCTASES FAMILY MEMBER"/>
    <property type="match status" value="1"/>
</dbReference>
<keyword evidence="4" id="KW-1185">Reference proteome</keyword>
<dbReference type="SMART" id="SM00822">
    <property type="entry name" value="PKS_KR"/>
    <property type="match status" value="1"/>
</dbReference>
<dbReference type="STRING" id="330734.ABA45_05000"/>
<dbReference type="InterPro" id="IPR036291">
    <property type="entry name" value="NAD(P)-bd_dom_sf"/>
</dbReference>
<dbReference type="EC" id="1.1.1.100" evidence="3"/>
<feature type="domain" description="Ketoreductase" evidence="2">
    <location>
        <begin position="230"/>
        <end position="404"/>
    </location>
</feature>
<dbReference type="RefSeq" id="WP_048384563.1">
    <property type="nucleotide sequence ID" value="NZ_CP011494.1"/>
</dbReference>
<dbReference type="InterPro" id="IPR057326">
    <property type="entry name" value="KR_dom"/>
</dbReference>
<dbReference type="PRINTS" id="PR00081">
    <property type="entry name" value="GDHRDH"/>
</dbReference>
<dbReference type="Gene3D" id="3.40.50.720">
    <property type="entry name" value="NAD(P)-binding Rossmann-like Domain"/>
    <property type="match status" value="2"/>
</dbReference>
<evidence type="ECO:0000256" key="1">
    <source>
        <dbReference type="ARBA" id="ARBA00006484"/>
    </source>
</evidence>
<dbReference type="PATRIC" id="fig|330734.3.peg.1059"/>
<dbReference type="KEGG" id="mpq:ABA45_05000"/>
<dbReference type="PANTHER" id="PTHR42760:SF78">
    <property type="entry name" value="3-OXOACYL-[ACYL-CARRIER-PROTEIN] REDUCTASE [NADH]"/>
    <property type="match status" value="1"/>
</dbReference>
<reference evidence="3 4" key="1">
    <citation type="submission" date="2015-05" db="EMBL/GenBank/DDBJ databases">
        <title>Complete genome of Marinobacter psychrophilus strain 20041T isolated from sea-ice of the Canadian Basin.</title>
        <authorList>
            <person name="Song L."/>
            <person name="Ren L."/>
            <person name="Yu Y."/>
            <person name="Wang X."/>
        </authorList>
    </citation>
    <scope>NUCLEOTIDE SEQUENCE [LARGE SCALE GENOMIC DNA]</scope>
    <source>
        <strain evidence="3 4">20041</strain>
    </source>
</reference>
<comment type="similarity">
    <text evidence="1">Belongs to the short-chain dehydrogenases/reductases (SDR) family.</text>
</comment>
<proteinExistence type="inferred from homology"/>
<organism evidence="3 4">
    <name type="scientific">Marinobacter psychrophilus</name>
    <dbReference type="NCBI Taxonomy" id="330734"/>
    <lineage>
        <taxon>Bacteria</taxon>
        <taxon>Pseudomonadati</taxon>
        <taxon>Pseudomonadota</taxon>
        <taxon>Gammaproteobacteria</taxon>
        <taxon>Pseudomonadales</taxon>
        <taxon>Marinobacteraceae</taxon>
        <taxon>Marinobacter</taxon>
    </lineage>
</organism>
<keyword evidence="3" id="KW-0560">Oxidoreductase</keyword>
<dbReference type="PRINTS" id="PR00080">
    <property type="entry name" value="SDRFAMILY"/>
</dbReference>
<dbReference type="InterPro" id="IPR002347">
    <property type="entry name" value="SDR_fam"/>
</dbReference>
<evidence type="ECO:0000313" key="3">
    <source>
        <dbReference type="EMBL" id="AKO51856.1"/>
    </source>
</evidence>
<dbReference type="GO" id="GO:0004316">
    <property type="term" value="F:3-oxoacyl-[acyl-carrier-protein] reductase (NADPH) activity"/>
    <property type="evidence" value="ECO:0007669"/>
    <property type="project" value="UniProtKB-EC"/>
</dbReference>
<evidence type="ECO:0000259" key="2">
    <source>
        <dbReference type="SMART" id="SM00822"/>
    </source>
</evidence>
<name>A0A0H4HYR6_9GAMM</name>
<dbReference type="Proteomes" id="UP000036406">
    <property type="component" value="Chromosome"/>
</dbReference>
<dbReference type="SUPFAM" id="SSF51735">
    <property type="entry name" value="NAD(P)-binding Rossmann-fold domains"/>
    <property type="match status" value="1"/>
</dbReference>
<dbReference type="AlphaFoldDB" id="A0A0H4HYR6"/>
<gene>
    <name evidence="3" type="primary">fabG</name>
    <name evidence="3" type="ORF">ABA45_05000</name>
</gene>
<dbReference type="EMBL" id="CP011494">
    <property type="protein sequence ID" value="AKO51856.1"/>
    <property type="molecule type" value="Genomic_DNA"/>
</dbReference>
<evidence type="ECO:0000313" key="4">
    <source>
        <dbReference type="Proteomes" id="UP000036406"/>
    </source>
</evidence>
<protein>
    <submittedName>
        <fullName evidence="3">3-ketoacyl-ACP reductase</fullName>
        <ecNumber evidence="3">1.1.1.100</ecNumber>
    </submittedName>
</protein>
<dbReference type="FunFam" id="3.40.50.720:FF:000338">
    <property type="entry name" value="3-oxoacyl-ACP reductase FabG"/>
    <property type="match status" value="1"/>
</dbReference>